<dbReference type="InterPro" id="IPR058155">
    <property type="entry name" value="Skg3/CAF120-like_PH"/>
</dbReference>
<feature type="compositionally biased region" description="Polar residues" evidence="1">
    <location>
        <begin position="909"/>
        <end position="919"/>
    </location>
</feature>
<feature type="compositionally biased region" description="Low complexity" evidence="1">
    <location>
        <begin position="1192"/>
        <end position="1219"/>
    </location>
</feature>
<dbReference type="SUPFAM" id="SSF50729">
    <property type="entry name" value="PH domain-like"/>
    <property type="match status" value="1"/>
</dbReference>
<dbReference type="OrthoDB" id="5563754at2759"/>
<dbReference type="STRING" id="196109.A0A136IWG4"/>
<dbReference type="Pfam" id="PF25381">
    <property type="entry name" value="PH_26"/>
    <property type="match status" value="1"/>
</dbReference>
<proteinExistence type="predicted"/>
<feature type="region of interest" description="Disordered" evidence="1">
    <location>
        <begin position="1315"/>
        <end position="1345"/>
    </location>
</feature>
<dbReference type="InterPro" id="IPR001849">
    <property type="entry name" value="PH_domain"/>
</dbReference>
<sequence>MVAGYQAPIMDINEDTIPELQPIFGFLNSHGNKLYQEGYFLKLDDQNTQGKPNPDRTWTECFAQLVGTVLSLWDAAELDAAGEDGEVLPKFINLTDASIKMIESLPTSSAGEQPLQNILSISTAGKNRYLLHFNSKHSLIQWTAGIRLSMFEHATLQEAYTGALLAGKGKQLNSIGVIMERAQLPVEHWVRVRFGAGMPWRRCWCVITPPNEKEYQKMQKEVKKKGPYDRTRAPVLKGDIKFYDQRKDGKKQKKLQPIATITDSYSSYALYPQAKSLIDASTLIKLEGSITIHADPPSASEGFVFVMPEVNPAISGFEMMMRFLFPTWDTFGLYGRPGRLVTSVLDQRSLMFAMPKSKRYGYLELLDVSSLILTDGSSGWDEKDWRRKLKELTSTRMSTIGEDRDVESGPSSRSNSRTDSRLSGGTPQSGQRQRVGFAEIPEPPSVRASRSMSLTNQRPDLSMSTGERAPPAMTGSQSRHSRNASDPSLMGPLPHHPPPHQPSPLSARGPNGPYGFSQDLASTPERMSSEDEHGYRPSPVPAAHNLSTPEPVVRPPRFSHLPGEKPQTRPYHSPELRRANSRLSSTTLAQLAQNGGVSIEGGSPAGYPGNEQGPVPPQHRDQAGPSPVLPHINHPGMPANTGPEALTQNHAPSPGLTPHGAGYQQNRSQSPMNPNRGPPGPNADYRRPSPGPGPDYRSRSDSRPSTAGSQTRPTTPGGRGGSGRGGGPPPGRGGGPYPGRGGGPPPGRGGGPPPGYRGRGGPPPGRGRGMPPHMAPQGPNMYRQPGPPESEEPVHMNSLIARKPVLAGTIPARGDSLGHRSPREDLAPPAQSSASSFTSASIDSSIMNKIQGPPPGDRSRMPRHDTMRSENSSHYDDAASTASPDYASTRPSIDSQGSVERPRAGVLKTTGNADATSAPQRRDFDMPDIDFGPTMNYAAAQRSKTPTGLPPSQPNAPHAVQQATSSAGLQTFAPALGPQRRSPAPQGAHDRQTSNETTRRSMIWQPPSASPQQGGSGGAGMSAEQFVQHRAAAPTPLYAHHKQSSSATLSGYRAGTPTPPLNRPGSQDYIGMAHSRNNSQELLQRPSSRSAGDVLQRPSSRELLHRPGSRGPSELLQRPSSRGAGAVLGGQGESHLSAREQEQVARATGSPLIQMPGNRNGQPQGGGLVGAIQTREREKEQAKQGWANQSTQHAIQQRQLAQQQAAYQQHQQIPGSPGTPRGPPPLNGYSNMGRGMGYGVPQSPGMQQAFTMQQQQQQGYFPSSAAGYEQADSWGGGGRGGMMSPQLQQAPQGYGNMQQPVMHQVPHQQAHFVQGPPLQQQQQQQQGQYPAQGQQGSHGYHGQAF</sequence>
<keyword evidence="4" id="KW-1185">Reference proteome</keyword>
<dbReference type="PROSITE" id="PS50003">
    <property type="entry name" value="PH_DOMAIN"/>
    <property type="match status" value="1"/>
</dbReference>
<dbReference type="InterPro" id="IPR011993">
    <property type="entry name" value="PH-like_dom_sf"/>
</dbReference>
<evidence type="ECO:0000313" key="4">
    <source>
        <dbReference type="Proteomes" id="UP000070501"/>
    </source>
</evidence>
<feature type="compositionally biased region" description="Basic and acidic residues" evidence="1">
    <location>
        <begin position="562"/>
        <end position="578"/>
    </location>
</feature>
<dbReference type="FunFam" id="2.30.29.30:FF:000203">
    <property type="entry name" value="PH domain-containing protein"/>
    <property type="match status" value="1"/>
</dbReference>
<dbReference type="Gene3D" id="2.30.29.30">
    <property type="entry name" value="Pleckstrin-homology domain (PH domain)/Phosphotyrosine-binding domain (PTB)"/>
    <property type="match status" value="1"/>
</dbReference>
<reference evidence="4" key="1">
    <citation type="submission" date="2016-02" db="EMBL/GenBank/DDBJ databases">
        <title>Draft genome sequence of Microdochium bolleyi, a fungal endophyte of beachgrass.</title>
        <authorList>
            <consortium name="DOE Joint Genome Institute"/>
            <person name="David A.S."/>
            <person name="May G."/>
            <person name="Haridas S."/>
            <person name="Lim J."/>
            <person name="Wang M."/>
            <person name="Labutti K."/>
            <person name="Lipzen A."/>
            <person name="Barry K."/>
            <person name="Grigoriev I.V."/>
        </authorList>
    </citation>
    <scope>NUCLEOTIDE SEQUENCE [LARGE SCALE GENOMIC DNA]</scope>
    <source>
        <strain evidence="4">J235TASD1</strain>
    </source>
</reference>
<feature type="compositionally biased region" description="Polar residues" evidence="1">
    <location>
        <begin position="409"/>
        <end position="432"/>
    </location>
</feature>
<feature type="compositionally biased region" description="Polar residues" evidence="1">
    <location>
        <begin position="1075"/>
        <end position="1090"/>
    </location>
</feature>
<feature type="domain" description="PH" evidence="2">
    <location>
        <begin position="33"/>
        <end position="151"/>
    </location>
</feature>
<name>A0A136IWG4_9PEZI</name>
<gene>
    <name evidence="3" type="ORF">Micbo1qcDRAFT_166059</name>
</gene>
<feature type="region of interest" description="Disordered" evidence="1">
    <location>
        <begin position="396"/>
        <end position="1298"/>
    </location>
</feature>
<feature type="compositionally biased region" description="Gly residues" evidence="1">
    <location>
        <begin position="717"/>
        <end position="742"/>
    </location>
</feature>
<feature type="compositionally biased region" description="Low complexity" evidence="1">
    <location>
        <begin position="1247"/>
        <end position="1258"/>
    </location>
</feature>
<evidence type="ECO:0000259" key="2">
    <source>
        <dbReference type="PROSITE" id="PS50003"/>
    </source>
</evidence>
<protein>
    <recommendedName>
        <fullName evidence="2">PH domain-containing protein</fullName>
    </recommendedName>
</protein>
<feature type="compositionally biased region" description="Polar residues" evidence="1">
    <location>
        <begin position="448"/>
        <end position="465"/>
    </location>
</feature>
<dbReference type="Pfam" id="PF00169">
    <property type="entry name" value="PH"/>
    <property type="match status" value="1"/>
</dbReference>
<evidence type="ECO:0000313" key="3">
    <source>
        <dbReference type="EMBL" id="KXJ89238.1"/>
    </source>
</evidence>
<feature type="compositionally biased region" description="Low complexity" evidence="1">
    <location>
        <begin position="830"/>
        <end position="845"/>
    </location>
</feature>
<organism evidence="3 4">
    <name type="scientific">Microdochium bolleyi</name>
    <dbReference type="NCBI Taxonomy" id="196109"/>
    <lineage>
        <taxon>Eukaryota</taxon>
        <taxon>Fungi</taxon>
        <taxon>Dikarya</taxon>
        <taxon>Ascomycota</taxon>
        <taxon>Pezizomycotina</taxon>
        <taxon>Sordariomycetes</taxon>
        <taxon>Xylariomycetidae</taxon>
        <taxon>Xylariales</taxon>
        <taxon>Microdochiaceae</taxon>
        <taxon>Microdochium</taxon>
    </lineage>
</organism>
<dbReference type="Proteomes" id="UP000070501">
    <property type="component" value="Unassembled WGS sequence"/>
</dbReference>
<dbReference type="SMART" id="SM00233">
    <property type="entry name" value="PH"/>
    <property type="match status" value="1"/>
</dbReference>
<feature type="compositionally biased region" description="Basic and acidic residues" evidence="1">
    <location>
        <begin position="857"/>
        <end position="877"/>
    </location>
</feature>
<dbReference type="EMBL" id="KQ964256">
    <property type="protein sequence ID" value="KXJ89238.1"/>
    <property type="molecule type" value="Genomic_DNA"/>
</dbReference>
<feature type="compositionally biased region" description="Pro residues" evidence="1">
    <location>
        <begin position="743"/>
        <end position="765"/>
    </location>
</feature>
<accession>A0A136IWG4</accession>
<feature type="compositionally biased region" description="Basic and acidic residues" evidence="1">
    <location>
        <begin position="816"/>
        <end position="826"/>
    </location>
</feature>
<feature type="compositionally biased region" description="Polar residues" evidence="1">
    <location>
        <begin position="581"/>
        <end position="596"/>
    </location>
</feature>
<feature type="compositionally biased region" description="Polar residues" evidence="1">
    <location>
        <begin position="889"/>
        <end position="898"/>
    </location>
</feature>
<feature type="compositionally biased region" description="Basic and acidic residues" evidence="1">
    <location>
        <begin position="988"/>
        <end position="999"/>
    </location>
</feature>
<evidence type="ECO:0000256" key="1">
    <source>
        <dbReference type="SAM" id="MobiDB-lite"/>
    </source>
</evidence>
<dbReference type="InParanoid" id="A0A136IWG4"/>